<gene>
    <name evidence="2" type="ORF">KIW84_035468</name>
</gene>
<dbReference type="GO" id="GO:2000012">
    <property type="term" value="P:regulation of auxin polar transport"/>
    <property type="evidence" value="ECO:0007669"/>
    <property type="project" value="InterPro"/>
</dbReference>
<dbReference type="PANTHER" id="PTHR34959:SF4">
    <property type="entry name" value="PROTEIN LAZY 1"/>
    <property type="match status" value="1"/>
</dbReference>
<name>A0A9D5B0S1_PEA</name>
<sequence>MRGSVGMHWWNLMMQKRDKCEACVGILQNRCRLRGSVGMHRCRLGGSCLVLGKTWWNLMMQKRDKCEACVGILQNRCRLRGSVGMLRCRLGGSCLVLGKTWWNLMTQKRDKCEACVGILQNRCRLRGSVGMLRCRLGGSCLVLGKTWWNLMTQKRDKCEACVGILQNRCRLRGSVGMLRCRLGGSCLVLGKTWWNLMMQKCDKCEACVGILQNRCHTVQLFQWVHRKLRQNIDPVKDFTLGNPCAGLTVQLTVNNQHSQRKSSFSSINHSCFLKPHYQESQTCWGREEEISSAAISELFEGFLTIGTLGAEAITNEPATPTFATPFENLPMKDADVTETELKLISYELEKFLEAEEECFYESSRKNCLSNIPLNGTDADDYGNEVVCPLQGYLLGSSFKIPEKVEVREEWATLAELFQRTKTTKEDCIETGAKEKQVKQAHMSAMHIMKKMWKKVYSSSKSCSTAGNIADSTTTNAKLRKVPRNFHRKVYLKDTISAKSVTKSHKGDKGDTKNSDPGRRFHSDSKSKEWSKHCETIWNPSQDGLSCSGSTGNNEHWIKTDAEYLVLEL</sequence>
<feature type="compositionally biased region" description="Basic and acidic residues" evidence="1">
    <location>
        <begin position="504"/>
        <end position="526"/>
    </location>
</feature>
<dbReference type="PANTHER" id="PTHR34959">
    <property type="entry name" value="PROTEIN LAZY 1"/>
    <property type="match status" value="1"/>
</dbReference>
<proteinExistence type="predicted"/>
<dbReference type="Gramene" id="Psat03G0546800-T1">
    <property type="protein sequence ID" value="KAI5431302.1"/>
    <property type="gene ID" value="KIW84_035468"/>
</dbReference>
<dbReference type="GO" id="GO:0009630">
    <property type="term" value="P:gravitropism"/>
    <property type="evidence" value="ECO:0007669"/>
    <property type="project" value="InterPro"/>
</dbReference>
<dbReference type="InterPro" id="IPR038928">
    <property type="entry name" value="LAZY1"/>
</dbReference>
<dbReference type="AlphaFoldDB" id="A0A9D5B0S1"/>
<evidence type="ECO:0000313" key="3">
    <source>
        <dbReference type="Proteomes" id="UP001058974"/>
    </source>
</evidence>
<feature type="region of interest" description="Disordered" evidence="1">
    <location>
        <begin position="500"/>
        <end position="526"/>
    </location>
</feature>
<protein>
    <submittedName>
        <fullName evidence="2">Uncharacterized protein</fullName>
    </submittedName>
</protein>
<reference evidence="2 3" key="1">
    <citation type="journal article" date="2022" name="Nat. Genet.">
        <title>Improved pea reference genome and pan-genome highlight genomic features and evolutionary characteristics.</title>
        <authorList>
            <person name="Yang T."/>
            <person name="Liu R."/>
            <person name="Luo Y."/>
            <person name="Hu S."/>
            <person name="Wang D."/>
            <person name="Wang C."/>
            <person name="Pandey M.K."/>
            <person name="Ge S."/>
            <person name="Xu Q."/>
            <person name="Li N."/>
            <person name="Li G."/>
            <person name="Huang Y."/>
            <person name="Saxena R.K."/>
            <person name="Ji Y."/>
            <person name="Li M."/>
            <person name="Yan X."/>
            <person name="He Y."/>
            <person name="Liu Y."/>
            <person name="Wang X."/>
            <person name="Xiang C."/>
            <person name="Varshney R.K."/>
            <person name="Ding H."/>
            <person name="Gao S."/>
            <person name="Zong X."/>
        </authorList>
    </citation>
    <scope>NUCLEOTIDE SEQUENCE [LARGE SCALE GENOMIC DNA]</scope>
    <source>
        <strain evidence="2 3">cv. Zhongwan 6</strain>
    </source>
</reference>
<organism evidence="2 3">
    <name type="scientific">Pisum sativum</name>
    <name type="common">Garden pea</name>
    <name type="synonym">Lathyrus oleraceus</name>
    <dbReference type="NCBI Taxonomy" id="3888"/>
    <lineage>
        <taxon>Eukaryota</taxon>
        <taxon>Viridiplantae</taxon>
        <taxon>Streptophyta</taxon>
        <taxon>Embryophyta</taxon>
        <taxon>Tracheophyta</taxon>
        <taxon>Spermatophyta</taxon>
        <taxon>Magnoliopsida</taxon>
        <taxon>eudicotyledons</taxon>
        <taxon>Gunneridae</taxon>
        <taxon>Pentapetalae</taxon>
        <taxon>rosids</taxon>
        <taxon>fabids</taxon>
        <taxon>Fabales</taxon>
        <taxon>Fabaceae</taxon>
        <taxon>Papilionoideae</taxon>
        <taxon>50 kb inversion clade</taxon>
        <taxon>NPAAA clade</taxon>
        <taxon>Hologalegina</taxon>
        <taxon>IRL clade</taxon>
        <taxon>Fabeae</taxon>
        <taxon>Lathyrus</taxon>
    </lineage>
</organism>
<keyword evidence="3" id="KW-1185">Reference proteome</keyword>
<dbReference type="Proteomes" id="UP001058974">
    <property type="component" value="Chromosome 3"/>
</dbReference>
<evidence type="ECO:0000256" key="1">
    <source>
        <dbReference type="SAM" id="MobiDB-lite"/>
    </source>
</evidence>
<accession>A0A9D5B0S1</accession>
<dbReference type="EMBL" id="JAMSHJ010000003">
    <property type="protein sequence ID" value="KAI5431302.1"/>
    <property type="molecule type" value="Genomic_DNA"/>
</dbReference>
<evidence type="ECO:0000313" key="2">
    <source>
        <dbReference type="EMBL" id="KAI5431302.1"/>
    </source>
</evidence>
<comment type="caution">
    <text evidence="2">The sequence shown here is derived from an EMBL/GenBank/DDBJ whole genome shotgun (WGS) entry which is preliminary data.</text>
</comment>